<name>A0A8H3VJE3_VENIN</name>
<feature type="coiled-coil region" evidence="1">
    <location>
        <begin position="217"/>
        <end position="276"/>
    </location>
</feature>
<organism evidence="2 3">
    <name type="scientific">Venturia inaequalis</name>
    <name type="common">Apple scab fungus</name>
    <dbReference type="NCBI Taxonomy" id="5025"/>
    <lineage>
        <taxon>Eukaryota</taxon>
        <taxon>Fungi</taxon>
        <taxon>Dikarya</taxon>
        <taxon>Ascomycota</taxon>
        <taxon>Pezizomycotina</taxon>
        <taxon>Dothideomycetes</taxon>
        <taxon>Pleosporomycetidae</taxon>
        <taxon>Venturiales</taxon>
        <taxon>Venturiaceae</taxon>
        <taxon>Venturia</taxon>
    </lineage>
</organism>
<reference evidence="2 3" key="1">
    <citation type="submission" date="2018-12" db="EMBL/GenBank/DDBJ databases">
        <title>Venturia inaequalis Genome Resource.</title>
        <authorList>
            <person name="Lichtner F.J."/>
        </authorList>
    </citation>
    <scope>NUCLEOTIDE SEQUENCE [LARGE SCALE GENOMIC DNA]</scope>
    <source>
        <strain evidence="2 3">120213</strain>
    </source>
</reference>
<evidence type="ECO:0000313" key="3">
    <source>
        <dbReference type="Proteomes" id="UP000447873"/>
    </source>
</evidence>
<gene>
    <name evidence="2" type="ORF">EG328_000538</name>
</gene>
<evidence type="ECO:0000313" key="2">
    <source>
        <dbReference type="EMBL" id="KAE9988068.1"/>
    </source>
</evidence>
<dbReference type="EMBL" id="WNWS01000011">
    <property type="protein sequence ID" value="KAE9988068.1"/>
    <property type="molecule type" value="Genomic_DNA"/>
</dbReference>
<accession>A0A8H3VJE3</accession>
<evidence type="ECO:0000256" key="1">
    <source>
        <dbReference type="SAM" id="Coils"/>
    </source>
</evidence>
<comment type="caution">
    <text evidence="2">The sequence shown here is derived from an EMBL/GenBank/DDBJ whole genome shotgun (WGS) entry which is preliminary data.</text>
</comment>
<proteinExistence type="predicted"/>
<keyword evidence="1" id="KW-0175">Coiled coil</keyword>
<feature type="coiled-coil region" evidence="1">
    <location>
        <begin position="40"/>
        <end position="128"/>
    </location>
</feature>
<dbReference type="Proteomes" id="UP000447873">
    <property type="component" value="Unassembled WGS sequence"/>
</dbReference>
<dbReference type="AlphaFoldDB" id="A0A8H3VJE3"/>
<protein>
    <submittedName>
        <fullName evidence="2">Uncharacterized protein</fullName>
    </submittedName>
</protein>
<sequence length="319" mass="36868">MSPAGLVRPSILNKNVTTAPSKHETKTSLKGDLKTVCQYVIDLEQEHRILKEEAARSTLQAEKNKVQALEREAQEHDKEWMDLRIRFTKKVKEMRELGWNFEDATFTVARLRDERDCVLEELKAHDKNSVVWIREVMESKRKSPVELQGSPLYRTAQDEILKSINDKLETTEAELNEFKYKQCNHEYHRSYLGIKIHAANEENLRLRQRIAKLFFDAEEAIRTIRKMTDQNNKLKKDNLILENKEPGLYFDGLETVAGFERKLANLENEKAQLALEKFEIIGDLAKAMQELRIAKGVEGPVGIRALVVASEAHHFSEEA</sequence>